<proteinExistence type="predicted"/>
<dbReference type="GO" id="GO:0005576">
    <property type="term" value="C:extracellular region"/>
    <property type="evidence" value="ECO:0007669"/>
    <property type="project" value="UniProtKB-SubCell"/>
</dbReference>
<evidence type="ECO:0000256" key="3">
    <source>
        <dbReference type="ARBA" id="ARBA00022729"/>
    </source>
</evidence>
<dbReference type="PANTHER" id="PTHR11480">
    <property type="entry name" value="SAPOSIN-RELATED"/>
    <property type="match status" value="1"/>
</dbReference>
<feature type="domain" description="Saposin B-type" evidence="8">
    <location>
        <begin position="523"/>
        <end position="604"/>
    </location>
</feature>
<dbReference type="Pfam" id="PF05184">
    <property type="entry name" value="SapB_1"/>
    <property type="match status" value="6"/>
</dbReference>
<protein>
    <recommendedName>
        <fullName evidence="12">Prosaposin</fullName>
    </recommendedName>
</protein>
<dbReference type="PROSITE" id="PS51110">
    <property type="entry name" value="SAP_A"/>
    <property type="match status" value="2"/>
</dbReference>
<dbReference type="InterPro" id="IPR008139">
    <property type="entry name" value="SaposinB_dom"/>
</dbReference>
<evidence type="ECO:0000259" key="8">
    <source>
        <dbReference type="PROSITE" id="PS50015"/>
    </source>
</evidence>
<feature type="domain" description="Saposin B-type" evidence="8">
    <location>
        <begin position="425"/>
        <end position="506"/>
    </location>
</feature>
<reference evidence="10 11" key="1">
    <citation type="journal article" date="2024" name="Insects">
        <title>An Improved Chromosome-Level Genome Assembly of the Firefly Pyrocoelia pectoralis.</title>
        <authorList>
            <person name="Fu X."/>
            <person name="Meyer-Rochow V.B."/>
            <person name="Ballantyne L."/>
            <person name="Zhu X."/>
        </authorList>
    </citation>
    <scope>NUCLEOTIDE SEQUENCE [LARGE SCALE GENOMIC DNA]</scope>
    <source>
        <strain evidence="10">XCY_ONT2</strain>
    </source>
</reference>
<evidence type="ECO:0000256" key="6">
    <source>
        <dbReference type="ARBA" id="ARBA00023180"/>
    </source>
</evidence>
<dbReference type="InterPro" id="IPR008373">
    <property type="entry name" value="Saposin"/>
</dbReference>
<keyword evidence="3 7" id="KW-0732">Signal</keyword>
<dbReference type="GO" id="GO:0016020">
    <property type="term" value="C:membrane"/>
    <property type="evidence" value="ECO:0007669"/>
    <property type="project" value="GOC"/>
</dbReference>
<keyword evidence="4" id="KW-0677">Repeat</keyword>
<dbReference type="InterPro" id="IPR003119">
    <property type="entry name" value="SAP_A"/>
</dbReference>
<dbReference type="InterPro" id="IPR011001">
    <property type="entry name" value="Saposin-like"/>
</dbReference>
<keyword evidence="5" id="KW-1015">Disulfide bond</keyword>
<feature type="chain" id="PRO_5042992614" description="Prosaposin" evidence="7">
    <location>
        <begin position="20"/>
        <end position="960"/>
    </location>
</feature>
<dbReference type="Gene3D" id="1.10.225.10">
    <property type="entry name" value="Saposin-like"/>
    <property type="match status" value="8"/>
</dbReference>
<feature type="domain" description="Saposin B-type" evidence="8">
    <location>
        <begin position="831"/>
        <end position="912"/>
    </location>
</feature>
<comment type="caution">
    <text evidence="10">The sequence shown here is derived from an EMBL/GenBank/DDBJ whole genome shotgun (WGS) entry which is preliminary data.</text>
</comment>
<dbReference type="InterPro" id="IPR007856">
    <property type="entry name" value="SapB_1"/>
</dbReference>
<dbReference type="GO" id="GO:0005764">
    <property type="term" value="C:lysosome"/>
    <property type="evidence" value="ECO:0007669"/>
    <property type="project" value="InterPro"/>
</dbReference>
<evidence type="ECO:0000313" key="11">
    <source>
        <dbReference type="Proteomes" id="UP001329430"/>
    </source>
</evidence>
<gene>
    <name evidence="10" type="ORF">RI129_000690</name>
</gene>
<feature type="domain" description="Saposin B-type" evidence="8">
    <location>
        <begin position="86"/>
        <end position="168"/>
    </location>
</feature>
<keyword evidence="6" id="KW-0325">Glycoprotein</keyword>
<dbReference type="InterPro" id="IPR008138">
    <property type="entry name" value="SapB_2"/>
</dbReference>
<feature type="domain" description="Saposin B-type" evidence="8">
    <location>
        <begin position="189"/>
        <end position="268"/>
    </location>
</feature>
<sequence>MKTLLLLTSIALLVALGCSAPPEPPRKDTTTKEPIVRSQRLSLLGSKECTYGPGFWCKNLTNAAQCHATKHCIQTVWIHQKLPPDHSSVCETCLKMVKEARDQLLSNETQEEIKEVFEGSCKLIPISIVAKECCKIADEFAPELIDALASQMNPQVVCSVAGLCNNEHVQDLIAVESRTYVTISKRRKPLNTCEGCYKVVEVLDTNFRQASRDQILQGALQICGRLGSLSDACSNVILNHFNEIYNHISTNLNPESFCLMSGECKARFHNHANVEIIPLANTGVIHISDDELPCELCKQLVTHLKDVLVANTTENEFHMVLEGICKQTGSFKQECLSLVDQYFAEIYNFITNELNPSVVCSVVRICPGPGLLLSETAPIFPLLPSDTVGQLEENATPEGLLVQPPEVLQLPIERIMPQTLTTLGNTQLCEFCTYFLKFVQQALTDPVTEKKLENIVNGACERLPSTIKEECKSFVQTYGPAFIAILAQDIDPSTVCPKLSLCPSIDIYKVHNVEVFVHSTKSEKPKCALCLLAITSLEELIKNKRTEASIRKGLKSLCSHLHGVVADECNDFVETYTEEVVELLLKEFSAQDICIYFKLCENKVTTKAPKQEIGRDIETNEIIDYTANGKIITDTEVKVDADVCLMCEFLMSEVQNELKDNATEEEIKVLLNKVCNSFSSNYIKTHCLDFVRQYEDMVIQLLINSLSPSDVCKALHLCKDQEKRVPEVNDLMIDYDKIEPLNVPDVGSPQCSLCKLILIQIEKMLNGSIKEEEILKAIEKVCNFFPSEKEKCHKFVEVYGDQILRFLKYALEPAEFCSIAGLCSTQGLQLQVRKCAVCEVAVDVIHTMLENPNVEHGLTHVFEKTCRAFPVKNQKICHGLIAVYGEKIINLLASYVRPVEICETIQLCNSHNFRPHEQTLLGQKKCTRGPGYWCQSEQTAAECGAMEHCKKKIWSQQISP</sequence>
<name>A0AAN7VRZ2_9COLE</name>
<dbReference type="GO" id="GO:0006665">
    <property type="term" value="P:sphingolipid metabolic process"/>
    <property type="evidence" value="ECO:0007669"/>
    <property type="project" value="InterPro"/>
</dbReference>
<dbReference type="Pfam" id="PF03489">
    <property type="entry name" value="SapB_2"/>
    <property type="match status" value="7"/>
</dbReference>
<dbReference type="SMART" id="SM00162">
    <property type="entry name" value="SAPA"/>
    <property type="match status" value="2"/>
</dbReference>
<evidence type="ECO:0000313" key="10">
    <source>
        <dbReference type="EMBL" id="KAK5649661.1"/>
    </source>
</evidence>
<dbReference type="SUPFAM" id="SSF47862">
    <property type="entry name" value="Saposin"/>
    <property type="match status" value="8"/>
</dbReference>
<evidence type="ECO:0000256" key="4">
    <source>
        <dbReference type="ARBA" id="ARBA00022737"/>
    </source>
</evidence>
<evidence type="ECO:0000256" key="2">
    <source>
        <dbReference type="ARBA" id="ARBA00022525"/>
    </source>
</evidence>
<feature type="domain" description="Saposin A-type" evidence="9">
    <location>
        <begin position="42"/>
        <end position="82"/>
    </location>
</feature>
<evidence type="ECO:0000256" key="1">
    <source>
        <dbReference type="ARBA" id="ARBA00004613"/>
    </source>
</evidence>
<feature type="domain" description="Saposin B-type" evidence="8">
    <location>
        <begin position="747"/>
        <end position="827"/>
    </location>
</feature>
<dbReference type="InterPro" id="IPR051428">
    <property type="entry name" value="Sphingo_Act-Surfact_Prot"/>
</dbReference>
<accession>A0AAN7VRZ2</accession>
<dbReference type="PROSITE" id="PS50015">
    <property type="entry name" value="SAP_B"/>
    <property type="match status" value="8"/>
</dbReference>
<dbReference type="SMART" id="SM00741">
    <property type="entry name" value="SapB"/>
    <property type="match status" value="8"/>
</dbReference>
<dbReference type="EMBL" id="JAVRBK010000001">
    <property type="protein sequence ID" value="KAK5649661.1"/>
    <property type="molecule type" value="Genomic_DNA"/>
</dbReference>
<evidence type="ECO:0000256" key="7">
    <source>
        <dbReference type="SAM" id="SignalP"/>
    </source>
</evidence>
<feature type="domain" description="Saposin B-type" evidence="8">
    <location>
        <begin position="640"/>
        <end position="722"/>
    </location>
</feature>
<dbReference type="Pfam" id="PF02199">
    <property type="entry name" value="SapA"/>
    <property type="match status" value="2"/>
</dbReference>
<evidence type="ECO:0000256" key="5">
    <source>
        <dbReference type="ARBA" id="ARBA00023157"/>
    </source>
</evidence>
<feature type="domain" description="Saposin B-type" evidence="8">
    <location>
        <begin position="290"/>
        <end position="370"/>
    </location>
</feature>
<dbReference type="FunFam" id="1.10.225.10:FF:000002">
    <property type="entry name" value="prosaposin isoform X2"/>
    <property type="match status" value="3"/>
</dbReference>
<feature type="domain" description="Saposin A-type" evidence="9">
    <location>
        <begin position="919"/>
        <end position="959"/>
    </location>
</feature>
<evidence type="ECO:0008006" key="12">
    <source>
        <dbReference type="Google" id="ProtNLM"/>
    </source>
</evidence>
<dbReference type="Proteomes" id="UP001329430">
    <property type="component" value="Chromosome 1"/>
</dbReference>
<keyword evidence="11" id="KW-1185">Reference proteome</keyword>
<dbReference type="PRINTS" id="PR01797">
    <property type="entry name" value="SAPOSIN"/>
</dbReference>
<keyword evidence="2" id="KW-0964">Secreted</keyword>
<dbReference type="PANTHER" id="PTHR11480:SF3">
    <property type="entry name" value="BCDNA.GH08312"/>
    <property type="match status" value="1"/>
</dbReference>
<feature type="signal peptide" evidence="7">
    <location>
        <begin position="1"/>
        <end position="19"/>
    </location>
</feature>
<dbReference type="AlphaFoldDB" id="A0AAN7VRZ2"/>
<dbReference type="PROSITE" id="PS51257">
    <property type="entry name" value="PROKAR_LIPOPROTEIN"/>
    <property type="match status" value="1"/>
</dbReference>
<evidence type="ECO:0000259" key="9">
    <source>
        <dbReference type="PROSITE" id="PS51110"/>
    </source>
</evidence>
<organism evidence="10 11">
    <name type="scientific">Pyrocoelia pectoralis</name>
    <dbReference type="NCBI Taxonomy" id="417401"/>
    <lineage>
        <taxon>Eukaryota</taxon>
        <taxon>Metazoa</taxon>
        <taxon>Ecdysozoa</taxon>
        <taxon>Arthropoda</taxon>
        <taxon>Hexapoda</taxon>
        <taxon>Insecta</taxon>
        <taxon>Pterygota</taxon>
        <taxon>Neoptera</taxon>
        <taxon>Endopterygota</taxon>
        <taxon>Coleoptera</taxon>
        <taxon>Polyphaga</taxon>
        <taxon>Elateriformia</taxon>
        <taxon>Elateroidea</taxon>
        <taxon>Lampyridae</taxon>
        <taxon>Lampyrinae</taxon>
        <taxon>Pyrocoelia</taxon>
    </lineage>
</organism>
<comment type="subcellular location">
    <subcellularLocation>
        <location evidence="1">Secreted</location>
    </subcellularLocation>
</comment>